<dbReference type="RefSeq" id="XP_031026446.1">
    <property type="nucleotide sequence ID" value="XM_031167404.1"/>
</dbReference>
<comment type="caution">
    <text evidence="1">The sequence shown here is derived from an EMBL/GenBank/DDBJ whole genome shotgun (WGS) entry which is preliminary data.</text>
</comment>
<dbReference type="AlphaFoldDB" id="A0A507CF37"/>
<dbReference type="Proteomes" id="UP000319731">
    <property type="component" value="Unassembled WGS sequence"/>
</dbReference>
<evidence type="ECO:0000313" key="2">
    <source>
        <dbReference type="Proteomes" id="UP000319731"/>
    </source>
</evidence>
<evidence type="ECO:0000313" key="1">
    <source>
        <dbReference type="EMBL" id="TPX36133.1"/>
    </source>
</evidence>
<dbReference type="EMBL" id="QEAO01000005">
    <property type="protein sequence ID" value="TPX36133.1"/>
    <property type="molecule type" value="Genomic_DNA"/>
</dbReference>
<reference evidence="1 2" key="1">
    <citation type="journal article" date="2019" name="Sci. Rep.">
        <title>Comparative genomics of chytrid fungi reveal insights into the obligate biotrophic and pathogenic lifestyle of Synchytrium endobioticum.</title>
        <authorList>
            <person name="van de Vossenberg B.T.L.H."/>
            <person name="Warris S."/>
            <person name="Nguyen H.D.T."/>
            <person name="van Gent-Pelzer M.P.E."/>
            <person name="Joly D.L."/>
            <person name="van de Geest H.C."/>
            <person name="Bonants P.J.M."/>
            <person name="Smith D.S."/>
            <person name="Levesque C.A."/>
            <person name="van der Lee T.A.J."/>
        </authorList>
    </citation>
    <scope>NUCLEOTIDE SEQUENCE [LARGE SCALE GENOMIC DNA]</scope>
    <source>
        <strain evidence="1 2">JEL517</strain>
    </source>
</reference>
<dbReference type="STRING" id="1806994.A0A507CF37"/>
<keyword evidence="2" id="KW-1185">Reference proteome</keyword>
<protein>
    <submittedName>
        <fullName evidence="1">Uncharacterized protein</fullName>
    </submittedName>
</protein>
<proteinExistence type="predicted"/>
<dbReference type="GeneID" id="42002701"/>
<name>A0A507CF37_9FUNG</name>
<organism evidence="1 2">
    <name type="scientific">Synchytrium microbalum</name>
    <dbReference type="NCBI Taxonomy" id="1806994"/>
    <lineage>
        <taxon>Eukaryota</taxon>
        <taxon>Fungi</taxon>
        <taxon>Fungi incertae sedis</taxon>
        <taxon>Chytridiomycota</taxon>
        <taxon>Chytridiomycota incertae sedis</taxon>
        <taxon>Chytridiomycetes</taxon>
        <taxon>Synchytriales</taxon>
        <taxon>Synchytriaceae</taxon>
        <taxon>Synchytrium</taxon>
    </lineage>
</organism>
<accession>A0A507CF37</accession>
<gene>
    <name evidence="1" type="ORF">SmJEL517_g01476</name>
</gene>
<sequence length="233" mass="24675">MSTIDRRPPTISRPPGLIANEKAASEVKESAPAPGRSSYLPSFLHYTGPAIGQGAKPTSEAEHFLRNQLLSSYNIHLSEEDIAVAFLQGAAALAVFFCYPRITNINATNPSLSSASNSLVTTTSSGITITFNLTTDISITSASYIDYTVQHIDVVATPQMGNASTSIVGKGTYNDLTIAKMAVTTFVLPLSFSYAATSINDTDPTMRQILVDCGVLNSTTAKQPISIGYTASL</sequence>